<dbReference type="AlphaFoldDB" id="A0A550CYC2"/>
<accession>A0A550CYC2</accession>
<dbReference type="GO" id="GO:0004866">
    <property type="term" value="F:endopeptidase inhibitor activity"/>
    <property type="evidence" value="ECO:0007669"/>
    <property type="project" value="TreeGrafter"/>
</dbReference>
<protein>
    <recommendedName>
        <fullName evidence="2">Inhibitor I9 domain-containing protein</fullName>
    </recommendedName>
</protein>
<dbReference type="GO" id="GO:0042144">
    <property type="term" value="P:vacuole fusion, non-autophagic"/>
    <property type="evidence" value="ECO:0007669"/>
    <property type="project" value="TreeGrafter"/>
</dbReference>
<dbReference type="Gene3D" id="3.30.70.80">
    <property type="entry name" value="Peptidase S8 propeptide/proteinase inhibitor I9"/>
    <property type="match status" value="1"/>
</dbReference>
<keyword evidence="4" id="KW-1185">Reference proteome</keyword>
<organism evidence="3 4">
    <name type="scientific">Schizophyllum amplum</name>
    <dbReference type="NCBI Taxonomy" id="97359"/>
    <lineage>
        <taxon>Eukaryota</taxon>
        <taxon>Fungi</taxon>
        <taxon>Dikarya</taxon>
        <taxon>Basidiomycota</taxon>
        <taxon>Agaricomycotina</taxon>
        <taxon>Agaricomycetes</taxon>
        <taxon>Agaricomycetidae</taxon>
        <taxon>Agaricales</taxon>
        <taxon>Schizophyllaceae</taxon>
        <taxon>Schizophyllum</taxon>
    </lineage>
</organism>
<proteinExistence type="inferred from homology"/>
<dbReference type="PANTHER" id="PTHR28288:SF2">
    <property type="entry name" value="PROTEASE B INHIBITOR 2"/>
    <property type="match status" value="1"/>
</dbReference>
<comment type="similarity">
    <text evidence="1">Belongs to the protease inhibitor I9 family.</text>
</comment>
<evidence type="ECO:0000259" key="2">
    <source>
        <dbReference type="Pfam" id="PF05922"/>
    </source>
</evidence>
<dbReference type="PANTHER" id="PTHR28288">
    <property type="entry name" value="PROTEASE B INHIBITOR 2"/>
    <property type="match status" value="1"/>
</dbReference>
<dbReference type="SUPFAM" id="SSF54897">
    <property type="entry name" value="Protease propeptides/inhibitors"/>
    <property type="match status" value="1"/>
</dbReference>
<dbReference type="InterPro" id="IPR010259">
    <property type="entry name" value="S8pro/Inhibitor_I9"/>
</dbReference>
<dbReference type="InterPro" id="IPR052471">
    <property type="entry name" value="PBI_I9"/>
</dbReference>
<evidence type="ECO:0000313" key="4">
    <source>
        <dbReference type="Proteomes" id="UP000320762"/>
    </source>
</evidence>
<reference evidence="3 4" key="1">
    <citation type="journal article" date="2019" name="New Phytol.">
        <title>Comparative genomics reveals unique wood-decay strategies and fruiting body development in the Schizophyllaceae.</title>
        <authorList>
            <person name="Almasi E."/>
            <person name="Sahu N."/>
            <person name="Krizsan K."/>
            <person name="Balint B."/>
            <person name="Kovacs G.M."/>
            <person name="Kiss B."/>
            <person name="Cseklye J."/>
            <person name="Drula E."/>
            <person name="Henrissat B."/>
            <person name="Nagy I."/>
            <person name="Chovatia M."/>
            <person name="Adam C."/>
            <person name="LaButti K."/>
            <person name="Lipzen A."/>
            <person name="Riley R."/>
            <person name="Grigoriev I.V."/>
            <person name="Nagy L.G."/>
        </authorList>
    </citation>
    <scope>NUCLEOTIDE SEQUENCE [LARGE SCALE GENOMIC DNA]</scope>
    <source>
        <strain evidence="3 4">NL-1724</strain>
    </source>
</reference>
<comment type="caution">
    <text evidence="3">The sequence shown here is derived from an EMBL/GenBank/DDBJ whole genome shotgun (WGS) entry which is preliminary data.</text>
</comment>
<gene>
    <name evidence="3" type="ORF">BD626DRAFT_475341</name>
</gene>
<dbReference type="EMBL" id="VDMD01000001">
    <property type="protein sequence ID" value="TRM69802.1"/>
    <property type="molecule type" value="Genomic_DNA"/>
</dbReference>
<dbReference type="Proteomes" id="UP000320762">
    <property type="component" value="Unassembled WGS sequence"/>
</dbReference>
<dbReference type="InterPro" id="IPR037045">
    <property type="entry name" value="S8pro/Inhibitor_I9_sf"/>
</dbReference>
<sequence>MLNFARHQWTLLRRAPHLLVHNIHLHSPAPTNPHIMSADKYIVVFKQGVSQEQIKKHADQVNQNGGEVTQVYDTIMNGFSAKISPEHLQSLNSFVGDEIDYIEPDGKVTTQ</sequence>
<evidence type="ECO:0000313" key="3">
    <source>
        <dbReference type="EMBL" id="TRM69802.1"/>
    </source>
</evidence>
<dbReference type="Pfam" id="PF05922">
    <property type="entry name" value="Inhibitor_I9"/>
    <property type="match status" value="1"/>
</dbReference>
<dbReference type="OrthoDB" id="5518345at2759"/>
<name>A0A550CYC2_9AGAR</name>
<feature type="domain" description="Inhibitor I9" evidence="2">
    <location>
        <begin position="40"/>
        <end position="110"/>
    </location>
</feature>
<evidence type="ECO:0000256" key="1">
    <source>
        <dbReference type="ARBA" id="ARBA00038069"/>
    </source>
</evidence>